<evidence type="ECO:0000313" key="1">
    <source>
        <dbReference type="EMBL" id="PVU92373.1"/>
    </source>
</evidence>
<dbReference type="Proteomes" id="UP000245383">
    <property type="component" value="Unassembled WGS sequence"/>
</dbReference>
<accession>A0A2T9YJ80</accession>
<comment type="caution">
    <text evidence="1">The sequence shown here is derived from an EMBL/GenBank/DDBJ whole genome shotgun (WGS) entry which is preliminary data.</text>
</comment>
<sequence length="182" mass="20118">MIIRSVLLPMATYGGELDVSLSATDEPLLPSAKRTRVDYSTGNYTGFISPASKNNHNFALRPSIYKEISVKHFLDDSTPNKLKQMCVGGSDKRVISPTIYSGRPVGIYQTNNYDKDVTIIKIENFSGVAMSEIIASLNKNLSSVSTITDISTREDTKTGCFNLYDKKALFKKSDSQAEIPNY</sequence>
<dbReference type="EMBL" id="MBFR01000164">
    <property type="protein sequence ID" value="PVU92373.1"/>
    <property type="molecule type" value="Genomic_DNA"/>
</dbReference>
<organism evidence="1 2">
    <name type="scientific">Smittium simulii</name>
    <dbReference type="NCBI Taxonomy" id="133385"/>
    <lineage>
        <taxon>Eukaryota</taxon>
        <taxon>Fungi</taxon>
        <taxon>Fungi incertae sedis</taxon>
        <taxon>Zoopagomycota</taxon>
        <taxon>Kickxellomycotina</taxon>
        <taxon>Harpellomycetes</taxon>
        <taxon>Harpellales</taxon>
        <taxon>Legeriomycetaceae</taxon>
        <taxon>Smittium</taxon>
    </lineage>
</organism>
<name>A0A2T9YJ80_9FUNG</name>
<keyword evidence="2" id="KW-1185">Reference proteome</keyword>
<evidence type="ECO:0000313" key="2">
    <source>
        <dbReference type="Proteomes" id="UP000245383"/>
    </source>
</evidence>
<gene>
    <name evidence="1" type="ORF">BB561_003864</name>
</gene>
<dbReference type="AlphaFoldDB" id="A0A2T9YJ80"/>
<proteinExistence type="predicted"/>
<protein>
    <submittedName>
        <fullName evidence="1">Uncharacterized protein</fullName>
    </submittedName>
</protein>
<reference evidence="1 2" key="1">
    <citation type="journal article" date="2018" name="MBio">
        <title>Comparative Genomics Reveals the Core Gene Toolbox for the Fungus-Insect Symbiosis.</title>
        <authorList>
            <person name="Wang Y."/>
            <person name="Stata M."/>
            <person name="Wang W."/>
            <person name="Stajich J.E."/>
            <person name="White M.M."/>
            <person name="Moncalvo J.M."/>
        </authorList>
    </citation>
    <scope>NUCLEOTIDE SEQUENCE [LARGE SCALE GENOMIC DNA]</scope>
    <source>
        <strain evidence="1 2">SWE-8-4</strain>
    </source>
</reference>